<feature type="transmembrane region" description="Helical" evidence="1">
    <location>
        <begin position="138"/>
        <end position="156"/>
    </location>
</feature>
<name>A0A1I5Y0P1_9FIRM</name>
<dbReference type="EMBL" id="FOXO01000039">
    <property type="protein sequence ID" value="SFQ37801.1"/>
    <property type="molecule type" value="Genomic_DNA"/>
</dbReference>
<dbReference type="InterPro" id="IPR003675">
    <property type="entry name" value="Rce1/LyrA-like_dom"/>
</dbReference>
<dbReference type="GO" id="GO:0004175">
    <property type="term" value="F:endopeptidase activity"/>
    <property type="evidence" value="ECO:0007669"/>
    <property type="project" value="UniProtKB-ARBA"/>
</dbReference>
<dbReference type="Pfam" id="PF02517">
    <property type="entry name" value="Rce1-like"/>
    <property type="match status" value="1"/>
</dbReference>
<gene>
    <name evidence="3" type="ORF">SAMN04487928_13930</name>
</gene>
<keyword evidence="1" id="KW-0472">Membrane</keyword>
<reference evidence="4" key="1">
    <citation type="submission" date="2016-10" db="EMBL/GenBank/DDBJ databases">
        <authorList>
            <person name="Varghese N."/>
            <person name="Submissions S."/>
        </authorList>
    </citation>
    <scope>NUCLEOTIDE SEQUENCE [LARGE SCALE GENOMIC DNA]</scope>
    <source>
        <strain evidence="4">P18</strain>
    </source>
</reference>
<dbReference type="InterPro" id="IPR052710">
    <property type="entry name" value="CAAX_protease"/>
</dbReference>
<dbReference type="Proteomes" id="UP000182624">
    <property type="component" value="Unassembled WGS sequence"/>
</dbReference>
<dbReference type="OrthoDB" id="371054at2"/>
<evidence type="ECO:0000259" key="2">
    <source>
        <dbReference type="Pfam" id="PF02517"/>
    </source>
</evidence>
<protein>
    <recommendedName>
        <fullName evidence="2">CAAX prenyl protease 2/Lysostaphin resistance protein A-like domain-containing protein</fullName>
    </recommendedName>
</protein>
<dbReference type="PANTHER" id="PTHR36435:SF1">
    <property type="entry name" value="CAAX AMINO TERMINAL PROTEASE FAMILY PROTEIN"/>
    <property type="match status" value="1"/>
</dbReference>
<proteinExistence type="predicted"/>
<evidence type="ECO:0000256" key="1">
    <source>
        <dbReference type="SAM" id="Phobius"/>
    </source>
</evidence>
<keyword evidence="1" id="KW-0812">Transmembrane</keyword>
<keyword evidence="4" id="KW-1185">Reference proteome</keyword>
<feature type="transmembrane region" description="Helical" evidence="1">
    <location>
        <begin position="77"/>
        <end position="99"/>
    </location>
</feature>
<dbReference type="PANTHER" id="PTHR36435">
    <property type="entry name" value="SLR1288 PROTEIN"/>
    <property type="match status" value="1"/>
</dbReference>
<dbReference type="AlphaFoldDB" id="A0A1I5Y0P1"/>
<feature type="transmembrane region" description="Helical" evidence="1">
    <location>
        <begin position="12"/>
        <end position="30"/>
    </location>
</feature>
<feature type="transmembrane region" description="Helical" evidence="1">
    <location>
        <begin position="218"/>
        <end position="236"/>
    </location>
</feature>
<dbReference type="GO" id="GO:0080120">
    <property type="term" value="P:CAAX-box protein maturation"/>
    <property type="evidence" value="ECO:0007669"/>
    <property type="project" value="UniProtKB-ARBA"/>
</dbReference>
<feature type="transmembrane region" description="Helical" evidence="1">
    <location>
        <begin position="36"/>
        <end position="56"/>
    </location>
</feature>
<accession>A0A1I5Y0P1</accession>
<feature type="domain" description="CAAX prenyl protease 2/Lysostaphin resistance protein A-like" evidence="2">
    <location>
        <begin position="105"/>
        <end position="202"/>
    </location>
</feature>
<organism evidence="3 4">
    <name type="scientific">Butyrivibrio proteoclasticus</name>
    <dbReference type="NCBI Taxonomy" id="43305"/>
    <lineage>
        <taxon>Bacteria</taxon>
        <taxon>Bacillati</taxon>
        <taxon>Bacillota</taxon>
        <taxon>Clostridia</taxon>
        <taxon>Lachnospirales</taxon>
        <taxon>Lachnospiraceae</taxon>
        <taxon>Butyrivibrio</taxon>
    </lineage>
</organism>
<feature type="transmembrane region" description="Helical" evidence="1">
    <location>
        <begin position="105"/>
        <end position="126"/>
    </location>
</feature>
<evidence type="ECO:0000313" key="4">
    <source>
        <dbReference type="Proteomes" id="UP000182624"/>
    </source>
</evidence>
<sequence length="249" mass="27791">MTKIYKKSEITFAILWIVAYVVLSSLADQFSENIGITKSITAVLHIAMSLILFFWIQKNKLGEKYGFCRLSIPAKRFLFYIPLIIIASTAFWGGIKLQYDILESLFYFISMLCVGFLEEVIFRGLLFRAMEKDNLKSAIIVSALTFGLGHIVNLFNGSGKDLISSMIQIVFAVLVGFVLVIIFYHGKSIVPCILFHSANNALKVFSANGMSNPLTERVINLVLIIAVLGGYLFYLVKEFGNGNSLDANN</sequence>
<evidence type="ECO:0000313" key="3">
    <source>
        <dbReference type="EMBL" id="SFQ37801.1"/>
    </source>
</evidence>
<keyword evidence="1" id="KW-1133">Transmembrane helix</keyword>
<feature type="transmembrane region" description="Helical" evidence="1">
    <location>
        <begin position="162"/>
        <end position="184"/>
    </location>
</feature>